<reference evidence="2" key="1">
    <citation type="submission" date="2020-05" db="EMBL/GenBank/DDBJ databases">
        <title>Phylogenomic resolution of chytrid fungi.</title>
        <authorList>
            <person name="Stajich J.E."/>
            <person name="Amses K."/>
            <person name="Simmons R."/>
            <person name="Seto K."/>
            <person name="Myers J."/>
            <person name="Bonds A."/>
            <person name="Quandt C.A."/>
            <person name="Barry K."/>
            <person name="Liu P."/>
            <person name="Grigoriev I."/>
            <person name="Longcore J.E."/>
            <person name="James T.Y."/>
        </authorList>
    </citation>
    <scope>NUCLEOTIDE SEQUENCE</scope>
    <source>
        <strain evidence="2">JEL0476</strain>
    </source>
</reference>
<comment type="caution">
    <text evidence="2">The sequence shown here is derived from an EMBL/GenBank/DDBJ whole genome shotgun (WGS) entry which is preliminary data.</text>
</comment>
<dbReference type="Proteomes" id="UP001211065">
    <property type="component" value="Unassembled WGS sequence"/>
</dbReference>
<organism evidence="2 3">
    <name type="scientific">Clydaea vesicula</name>
    <dbReference type="NCBI Taxonomy" id="447962"/>
    <lineage>
        <taxon>Eukaryota</taxon>
        <taxon>Fungi</taxon>
        <taxon>Fungi incertae sedis</taxon>
        <taxon>Chytridiomycota</taxon>
        <taxon>Chytridiomycota incertae sedis</taxon>
        <taxon>Chytridiomycetes</taxon>
        <taxon>Lobulomycetales</taxon>
        <taxon>Lobulomycetaceae</taxon>
        <taxon>Clydaea</taxon>
    </lineage>
</organism>
<dbReference type="AlphaFoldDB" id="A0AAD5U5J3"/>
<evidence type="ECO:0000313" key="2">
    <source>
        <dbReference type="EMBL" id="KAJ3223590.1"/>
    </source>
</evidence>
<keyword evidence="3" id="KW-1185">Reference proteome</keyword>
<evidence type="ECO:0000313" key="3">
    <source>
        <dbReference type="Proteomes" id="UP001211065"/>
    </source>
</evidence>
<proteinExistence type="predicted"/>
<evidence type="ECO:0000259" key="1">
    <source>
        <dbReference type="Pfam" id="PF12146"/>
    </source>
</evidence>
<dbReference type="Gene3D" id="3.40.50.1820">
    <property type="entry name" value="alpha/beta hydrolase"/>
    <property type="match status" value="1"/>
</dbReference>
<dbReference type="InterPro" id="IPR029058">
    <property type="entry name" value="AB_hydrolase_fold"/>
</dbReference>
<sequence length="316" mass="36063">MSSFETKEGFFNGHQNCQIYYKIWKPTGQIIARVVAGTNSLLLTLLKFHIVHGLGDHISRYDHVFSEFAENGIIVRGLDWRGHGKTYENHKKDKALKPLKGFHDSFEHIYEDLVILNTVEINESEKNLPTFLFGHSLGALIALGFSISKTFTKVENFAGIVSQASALKSHTPIPMWVKIALSLATVNAFGRYTDGNRLELNGVSTSKEEIQKYLDDPLVHEKISLRLVKDLTDTADKLRKFSPNFKHPIFLVHSKSDILTHYEGSKEFYETCGSTDKKYKEYEKLGHELHNEPSIQKELITNYIEWVLAHSVQKEL</sequence>
<dbReference type="InterPro" id="IPR051044">
    <property type="entry name" value="MAG_DAG_Lipase"/>
</dbReference>
<accession>A0AAD5U5J3</accession>
<dbReference type="Pfam" id="PF12146">
    <property type="entry name" value="Hydrolase_4"/>
    <property type="match status" value="1"/>
</dbReference>
<protein>
    <recommendedName>
        <fullName evidence="1">Serine aminopeptidase S33 domain-containing protein</fullName>
    </recommendedName>
</protein>
<dbReference type="InterPro" id="IPR022742">
    <property type="entry name" value="Hydrolase_4"/>
</dbReference>
<dbReference type="SUPFAM" id="SSF53474">
    <property type="entry name" value="alpha/beta-Hydrolases"/>
    <property type="match status" value="1"/>
</dbReference>
<gene>
    <name evidence="2" type="ORF">HK099_000940</name>
</gene>
<dbReference type="PANTHER" id="PTHR11614">
    <property type="entry name" value="PHOSPHOLIPASE-RELATED"/>
    <property type="match status" value="1"/>
</dbReference>
<name>A0AAD5U5J3_9FUNG</name>
<feature type="domain" description="Serine aminopeptidase S33" evidence="1">
    <location>
        <begin position="49"/>
        <end position="293"/>
    </location>
</feature>
<dbReference type="EMBL" id="JADGJW010000124">
    <property type="protein sequence ID" value="KAJ3223590.1"/>
    <property type="molecule type" value="Genomic_DNA"/>
</dbReference>